<comment type="caution">
    <text evidence="1">The sequence shown here is derived from an EMBL/GenBank/DDBJ whole genome shotgun (WGS) entry which is preliminary data.</text>
</comment>
<proteinExistence type="predicted"/>
<dbReference type="EMBL" id="JAAQTL010000001">
    <property type="protein sequence ID" value="NID14376.1"/>
    <property type="molecule type" value="Genomic_DNA"/>
</dbReference>
<keyword evidence="2" id="KW-1185">Reference proteome</keyword>
<name>A0A7X5QS28_9GAMM</name>
<dbReference type="AlphaFoldDB" id="A0A7X5QS28"/>
<organism evidence="1 2">
    <name type="scientific">Luteibacter yeojuensis</name>
    <dbReference type="NCBI Taxonomy" id="345309"/>
    <lineage>
        <taxon>Bacteria</taxon>
        <taxon>Pseudomonadati</taxon>
        <taxon>Pseudomonadota</taxon>
        <taxon>Gammaproteobacteria</taxon>
        <taxon>Lysobacterales</taxon>
        <taxon>Rhodanobacteraceae</taxon>
        <taxon>Luteibacter</taxon>
    </lineage>
</organism>
<reference evidence="1 2" key="1">
    <citation type="journal article" date="2006" name="Int. J. Syst. Evol. Microbiol.">
        <title>Dyella yeojuensis sp. nov., isolated from greenhouse soil in Korea.</title>
        <authorList>
            <person name="Kim B.Y."/>
            <person name="Weon H.Y."/>
            <person name="Lee K.H."/>
            <person name="Seok S.J."/>
            <person name="Kwon S.W."/>
            <person name="Go S.J."/>
            <person name="Stackebrandt E."/>
        </authorList>
    </citation>
    <scope>NUCLEOTIDE SEQUENCE [LARGE SCALE GENOMIC DNA]</scope>
    <source>
        <strain evidence="1 2">DSM 17673</strain>
    </source>
</reference>
<evidence type="ECO:0000313" key="1">
    <source>
        <dbReference type="EMBL" id="NID14376.1"/>
    </source>
</evidence>
<dbReference type="RefSeq" id="WP_166698093.1">
    <property type="nucleotide sequence ID" value="NZ_JAAQTL010000001.1"/>
</dbReference>
<dbReference type="SUPFAM" id="SSF56235">
    <property type="entry name" value="N-terminal nucleophile aminohydrolases (Ntn hydrolases)"/>
    <property type="match status" value="1"/>
</dbReference>
<sequence length="144" mass="15431">MSTIAYRDGIMAADTRAYGGRGEPTPGRKVKVHRLDDGSVVGLSTATIGLSERFVAWLRDGADPSKMTDKIDIRVIMVKPDGKLYVADDSPYFAGPIDTEFYAIGSGTCYAMGAMSMGATAEEAVRVACEHDPHTAAPIMVERL</sequence>
<protein>
    <submittedName>
        <fullName evidence="1">Uncharacterized protein</fullName>
    </submittedName>
</protein>
<gene>
    <name evidence="1" type="ORF">HBF32_02730</name>
</gene>
<evidence type="ECO:0000313" key="2">
    <source>
        <dbReference type="Proteomes" id="UP000518878"/>
    </source>
</evidence>
<dbReference type="InterPro" id="IPR029055">
    <property type="entry name" value="Ntn_hydrolases_N"/>
</dbReference>
<dbReference type="Gene3D" id="3.60.20.10">
    <property type="entry name" value="Glutamine Phosphoribosylpyrophosphate, subunit 1, domain 1"/>
    <property type="match status" value="1"/>
</dbReference>
<dbReference type="Proteomes" id="UP000518878">
    <property type="component" value="Unassembled WGS sequence"/>
</dbReference>
<accession>A0A7X5QS28</accession>